<feature type="non-terminal residue" evidence="1">
    <location>
        <position position="147"/>
    </location>
</feature>
<evidence type="ECO:0000313" key="1">
    <source>
        <dbReference type="EMBL" id="MBM3275204.1"/>
    </source>
</evidence>
<gene>
    <name evidence="1" type="ORF">FJZ00_08615</name>
</gene>
<protein>
    <submittedName>
        <fullName evidence="1">Uncharacterized protein</fullName>
    </submittedName>
</protein>
<evidence type="ECO:0000313" key="2">
    <source>
        <dbReference type="Proteomes" id="UP000703893"/>
    </source>
</evidence>
<dbReference type="EMBL" id="VGJX01000484">
    <property type="protein sequence ID" value="MBM3275204.1"/>
    <property type="molecule type" value="Genomic_DNA"/>
</dbReference>
<sequence length="147" mass="15142">MQTLLAVALPADYVAMTTGLMFDGVGRAPTGELIKLDTAELFERELGHKTRRGITDAVVQGSLLAFAESALPSGAGSTAEGGRFSASYVFGGGRFSGSVTFGGKNGGGLTSSQIGGLLEKVLGIKTQDIEVSDANRDLAYGMFTDSL</sequence>
<name>A0A937X6R5_9BACT</name>
<accession>A0A937X6R5</accession>
<organism evidence="1 2">
    <name type="scientific">Candidatus Tanganyikabacteria bacterium</name>
    <dbReference type="NCBI Taxonomy" id="2961651"/>
    <lineage>
        <taxon>Bacteria</taxon>
        <taxon>Bacillati</taxon>
        <taxon>Candidatus Sericytochromatia</taxon>
        <taxon>Candidatus Tanganyikabacteria</taxon>
    </lineage>
</organism>
<dbReference type="Proteomes" id="UP000703893">
    <property type="component" value="Unassembled WGS sequence"/>
</dbReference>
<reference evidence="1 2" key="1">
    <citation type="submission" date="2019-03" db="EMBL/GenBank/DDBJ databases">
        <title>Lake Tanganyika Metagenome-Assembled Genomes (MAGs).</title>
        <authorList>
            <person name="Tran P."/>
        </authorList>
    </citation>
    <scope>NUCLEOTIDE SEQUENCE [LARGE SCALE GENOMIC DNA]</scope>
    <source>
        <strain evidence="1">K_DeepCast_65m_m2_236</strain>
    </source>
</reference>
<proteinExistence type="predicted"/>
<comment type="caution">
    <text evidence="1">The sequence shown here is derived from an EMBL/GenBank/DDBJ whole genome shotgun (WGS) entry which is preliminary data.</text>
</comment>
<dbReference type="AlphaFoldDB" id="A0A937X6R5"/>